<reference evidence="14 15" key="1">
    <citation type="journal article" date="2018" name="Sci. Adv.">
        <title>Multi-heme cytochromes provide a pathway for survival in energy-limited environments.</title>
        <authorList>
            <person name="Deng X."/>
            <person name="Dohmae N."/>
            <person name="Nealson K.H."/>
            <person name="Hashimoto K."/>
            <person name="Okamoto A."/>
        </authorList>
    </citation>
    <scope>NUCLEOTIDE SEQUENCE [LARGE SCALE GENOMIC DNA]</scope>
    <source>
        <strain evidence="14 15">IS5</strain>
    </source>
</reference>
<organism evidence="14 15">
    <name type="scientific">Desulfovibrio ferrophilus</name>
    <dbReference type="NCBI Taxonomy" id="241368"/>
    <lineage>
        <taxon>Bacteria</taxon>
        <taxon>Pseudomonadati</taxon>
        <taxon>Thermodesulfobacteriota</taxon>
        <taxon>Desulfovibrionia</taxon>
        <taxon>Desulfovibrionales</taxon>
        <taxon>Desulfovibrionaceae</taxon>
        <taxon>Desulfovibrio</taxon>
    </lineage>
</organism>
<comment type="similarity">
    <text evidence="11">Belongs to the class I-like SAM-binding methyltransferase superfamily. RNA methyltransferase RlmE family.</text>
</comment>
<feature type="domain" description="Ribosomal RNA methyltransferase FtsJ" evidence="13">
    <location>
        <begin position="33"/>
        <end position="210"/>
    </location>
</feature>
<dbReference type="PANTHER" id="PTHR10920:SF18">
    <property type="entry name" value="RRNA METHYLTRANSFERASE 2, MITOCHONDRIAL"/>
    <property type="match status" value="1"/>
</dbReference>
<keyword evidence="15" id="KW-1185">Reference proteome</keyword>
<evidence type="ECO:0000256" key="5">
    <source>
        <dbReference type="ARBA" id="ARBA00037569"/>
    </source>
</evidence>
<evidence type="ECO:0000256" key="2">
    <source>
        <dbReference type="ARBA" id="ARBA00022603"/>
    </source>
</evidence>
<evidence type="ECO:0000256" key="7">
    <source>
        <dbReference type="ARBA" id="ARBA00041129"/>
    </source>
</evidence>
<evidence type="ECO:0000256" key="9">
    <source>
        <dbReference type="ARBA" id="ARBA00042745"/>
    </source>
</evidence>
<proteinExistence type="inferred from homology"/>
<dbReference type="InterPro" id="IPR002877">
    <property type="entry name" value="RNA_MeTrfase_FtsJ_dom"/>
</dbReference>
<feature type="binding site" evidence="11">
    <location>
        <position position="127"/>
    </location>
    <ligand>
        <name>S-adenosyl-L-methionine</name>
        <dbReference type="ChEBI" id="CHEBI:59789"/>
    </ligand>
</feature>
<feature type="binding site" evidence="11">
    <location>
        <position position="67"/>
    </location>
    <ligand>
        <name>S-adenosyl-L-methionine</name>
        <dbReference type="ChEBI" id="CHEBI:59789"/>
    </ligand>
</feature>
<dbReference type="GO" id="GO:0008650">
    <property type="term" value="F:rRNA (uridine-2'-O-)-methyltransferase activity"/>
    <property type="evidence" value="ECO:0007669"/>
    <property type="project" value="UniProtKB-UniRule"/>
</dbReference>
<sequence length="217" mass="24561">MCGRLLQDEISWANILMKNYRDHYFKRAKQDNYPARSVYKLQELDKRFSLFKLGMTVLDLGAAPGSWTLWAAKKVGPKGRVLGADIQDTDTHFADNTVFMLEDVFNRSETFEAALASTGPFDIVLSDMAPKTTGHKFTDQARSMSLCEEALAVACVTLVKGGHFVVKVFQGPEDQIYRESMRKLFSRVKTFKPKSSRSESKEMFYVGMGYKGLPDQQ</sequence>
<evidence type="ECO:0000256" key="6">
    <source>
        <dbReference type="ARBA" id="ARBA00038861"/>
    </source>
</evidence>
<evidence type="ECO:0000256" key="11">
    <source>
        <dbReference type="HAMAP-Rule" id="MF_01547"/>
    </source>
</evidence>
<feature type="binding site" evidence="11">
    <location>
        <position position="103"/>
    </location>
    <ligand>
        <name>S-adenosyl-L-methionine</name>
        <dbReference type="ChEBI" id="CHEBI:59789"/>
    </ligand>
</feature>
<keyword evidence="11" id="KW-0963">Cytoplasm</keyword>
<evidence type="ECO:0000256" key="3">
    <source>
        <dbReference type="ARBA" id="ARBA00022679"/>
    </source>
</evidence>
<dbReference type="PANTHER" id="PTHR10920">
    <property type="entry name" value="RIBOSOMAL RNA METHYLTRANSFERASE"/>
    <property type="match status" value="1"/>
</dbReference>
<gene>
    <name evidence="11" type="primary">rlmE</name>
    <name evidence="11" type="synonym">ftsJ</name>
    <name evidence="11" type="synonym">rrmJ</name>
    <name evidence="14" type="ORF">DFE_0233</name>
</gene>
<protein>
    <recommendedName>
        <fullName evidence="7 11">Ribosomal RNA large subunit methyltransferase E</fullName>
        <ecNumber evidence="6 11">2.1.1.166</ecNumber>
    </recommendedName>
    <alternativeName>
        <fullName evidence="9 11">23S rRNA Um2552 methyltransferase</fullName>
    </alternativeName>
    <alternativeName>
        <fullName evidence="8 11">rRNA (uridine-2'-O-)-methyltransferase</fullName>
    </alternativeName>
</protein>
<keyword evidence="2 11" id="KW-0489">Methyltransferase</keyword>
<dbReference type="HAMAP" id="MF_01547">
    <property type="entry name" value="RNA_methyltr_E"/>
    <property type="match status" value="1"/>
</dbReference>
<keyword evidence="1 11" id="KW-0698">rRNA processing</keyword>
<evidence type="ECO:0000256" key="1">
    <source>
        <dbReference type="ARBA" id="ARBA00022552"/>
    </source>
</evidence>
<name>A0A2Z6AUP9_9BACT</name>
<evidence type="ECO:0000313" key="14">
    <source>
        <dbReference type="EMBL" id="BBD06959.1"/>
    </source>
</evidence>
<dbReference type="AlphaFoldDB" id="A0A2Z6AUP9"/>
<feature type="binding site" evidence="11">
    <location>
        <position position="85"/>
    </location>
    <ligand>
        <name>S-adenosyl-L-methionine</name>
        <dbReference type="ChEBI" id="CHEBI:59789"/>
    </ligand>
</feature>
<dbReference type="Proteomes" id="UP000269883">
    <property type="component" value="Chromosome"/>
</dbReference>
<dbReference type="GO" id="GO:0005737">
    <property type="term" value="C:cytoplasm"/>
    <property type="evidence" value="ECO:0007669"/>
    <property type="project" value="UniProtKB-SubCell"/>
</dbReference>
<dbReference type="Gene3D" id="3.40.50.150">
    <property type="entry name" value="Vaccinia Virus protein VP39"/>
    <property type="match status" value="1"/>
</dbReference>
<comment type="catalytic activity">
    <reaction evidence="10 11">
        <text>uridine(2552) in 23S rRNA + S-adenosyl-L-methionine = 2'-O-methyluridine(2552) in 23S rRNA + S-adenosyl-L-homocysteine + H(+)</text>
        <dbReference type="Rhea" id="RHEA:42720"/>
        <dbReference type="Rhea" id="RHEA-COMP:10202"/>
        <dbReference type="Rhea" id="RHEA-COMP:10203"/>
        <dbReference type="ChEBI" id="CHEBI:15378"/>
        <dbReference type="ChEBI" id="CHEBI:57856"/>
        <dbReference type="ChEBI" id="CHEBI:59789"/>
        <dbReference type="ChEBI" id="CHEBI:65315"/>
        <dbReference type="ChEBI" id="CHEBI:74478"/>
        <dbReference type="EC" id="2.1.1.166"/>
    </reaction>
</comment>
<dbReference type="InterPro" id="IPR015507">
    <property type="entry name" value="rRNA-MeTfrase_E"/>
</dbReference>
<dbReference type="InterPro" id="IPR029063">
    <property type="entry name" value="SAM-dependent_MTases_sf"/>
</dbReference>
<keyword evidence="4 11" id="KW-0949">S-adenosyl-L-methionine</keyword>
<dbReference type="Pfam" id="PF01728">
    <property type="entry name" value="FtsJ"/>
    <property type="match status" value="1"/>
</dbReference>
<dbReference type="PIRSF" id="PIRSF005461">
    <property type="entry name" value="23S_rRNA_mtase"/>
    <property type="match status" value="1"/>
</dbReference>
<keyword evidence="3 11" id="KW-0808">Transferase</keyword>
<evidence type="ECO:0000256" key="4">
    <source>
        <dbReference type="ARBA" id="ARBA00022691"/>
    </source>
</evidence>
<dbReference type="SUPFAM" id="SSF53335">
    <property type="entry name" value="S-adenosyl-L-methionine-dependent methyltransferases"/>
    <property type="match status" value="1"/>
</dbReference>
<evidence type="ECO:0000313" key="15">
    <source>
        <dbReference type="Proteomes" id="UP000269883"/>
    </source>
</evidence>
<dbReference type="EMBL" id="AP017378">
    <property type="protein sequence ID" value="BBD06959.1"/>
    <property type="molecule type" value="Genomic_DNA"/>
</dbReference>
<evidence type="ECO:0000256" key="12">
    <source>
        <dbReference type="PIRSR" id="PIRSR005461-1"/>
    </source>
</evidence>
<comment type="function">
    <text evidence="5 11">Specifically methylates the uridine in position 2552 of 23S rRNA at the 2'-O position of the ribose in the fully assembled 50S ribosomal subunit.</text>
</comment>
<evidence type="ECO:0000256" key="10">
    <source>
        <dbReference type="ARBA" id="ARBA00048970"/>
    </source>
</evidence>
<accession>A0A2Z6AUP9</accession>
<evidence type="ECO:0000259" key="13">
    <source>
        <dbReference type="Pfam" id="PF01728"/>
    </source>
</evidence>
<evidence type="ECO:0000256" key="8">
    <source>
        <dbReference type="ARBA" id="ARBA00041995"/>
    </source>
</evidence>
<dbReference type="InterPro" id="IPR050082">
    <property type="entry name" value="RNA_methyltr_RlmE"/>
</dbReference>
<comment type="subcellular location">
    <subcellularLocation>
        <location evidence="11">Cytoplasm</location>
    </subcellularLocation>
</comment>
<dbReference type="EC" id="2.1.1.166" evidence="6 11"/>
<dbReference type="KEGG" id="dfl:DFE_0233"/>
<feature type="binding site" evidence="11">
    <location>
        <position position="65"/>
    </location>
    <ligand>
        <name>S-adenosyl-L-methionine</name>
        <dbReference type="ChEBI" id="CHEBI:59789"/>
    </ligand>
</feature>
<feature type="active site" description="Proton acceptor" evidence="11 12">
    <location>
        <position position="167"/>
    </location>
</feature>